<dbReference type="Gene3D" id="3.40.720.10">
    <property type="entry name" value="Alkaline Phosphatase, subunit A"/>
    <property type="match status" value="1"/>
</dbReference>
<dbReference type="EMBL" id="AMGO01000021">
    <property type="protein sequence ID" value="EKE44532.1"/>
    <property type="molecule type" value="Genomic_DNA"/>
</dbReference>
<feature type="binding site" evidence="9 12">
    <location>
        <begin position="254"/>
        <end position="257"/>
    </location>
    <ligand>
        <name>substrate</name>
    </ligand>
</feature>
<evidence type="ECO:0000313" key="16">
    <source>
        <dbReference type="EMBL" id="EKE44532.1"/>
    </source>
</evidence>
<dbReference type="InterPro" id="IPR005995">
    <property type="entry name" value="Pgm_bpd_ind"/>
</dbReference>
<dbReference type="InterPro" id="IPR017850">
    <property type="entry name" value="Alkaline_phosphatase_core_sf"/>
</dbReference>
<dbReference type="Pfam" id="PF06415">
    <property type="entry name" value="iPGM_N"/>
    <property type="match status" value="1"/>
</dbReference>
<keyword evidence="7 9" id="KW-0464">Manganese</keyword>
<evidence type="ECO:0000256" key="11">
    <source>
        <dbReference type="PIRSR" id="PIRSR001492-1"/>
    </source>
</evidence>
<feature type="binding site" evidence="9 13">
    <location>
        <position position="13"/>
    </location>
    <ligand>
        <name>Mn(2+)</name>
        <dbReference type="ChEBI" id="CHEBI:29035"/>
        <label>2</label>
    </ligand>
</feature>
<evidence type="ECO:0000256" key="10">
    <source>
        <dbReference type="NCBIfam" id="TIGR01307"/>
    </source>
</evidence>
<feature type="binding site" evidence="9 12">
    <location>
        <position position="124"/>
    </location>
    <ligand>
        <name>substrate</name>
    </ligand>
</feature>
<dbReference type="eggNOG" id="COG0696">
    <property type="taxonomic scope" value="Bacteria"/>
</dbReference>
<feature type="active site" description="Phosphoserine intermediate" evidence="9 11">
    <location>
        <position position="63"/>
    </location>
</feature>
<dbReference type="Gene3D" id="3.40.1450.10">
    <property type="entry name" value="BPG-independent phosphoglycerate mutase, domain B"/>
    <property type="match status" value="1"/>
</dbReference>
<evidence type="ECO:0000256" key="6">
    <source>
        <dbReference type="ARBA" id="ARBA00023152"/>
    </source>
</evidence>
<dbReference type="GO" id="GO:0006007">
    <property type="term" value="P:glucose catabolic process"/>
    <property type="evidence" value="ECO:0007669"/>
    <property type="project" value="InterPro"/>
</dbReference>
<evidence type="ECO:0000256" key="4">
    <source>
        <dbReference type="ARBA" id="ARBA00008819"/>
    </source>
</evidence>
<feature type="binding site" evidence="9 13">
    <location>
        <position position="400"/>
    </location>
    <ligand>
        <name>Mn(2+)</name>
        <dbReference type="ChEBI" id="CHEBI:29035"/>
        <label>1</label>
    </ligand>
</feature>
<dbReference type="EC" id="5.4.2.12" evidence="9 10"/>
<evidence type="ECO:0000256" key="7">
    <source>
        <dbReference type="ARBA" id="ARBA00023211"/>
    </source>
</evidence>
<dbReference type="Pfam" id="PF01676">
    <property type="entry name" value="Metalloenzyme"/>
    <property type="match status" value="1"/>
</dbReference>
<dbReference type="OrthoDB" id="9800863at2"/>
<comment type="subunit">
    <text evidence="9">Monomer.</text>
</comment>
<dbReference type="HAMAP" id="MF_01038">
    <property type="entry name" value="GpmI"/>
    <property type="match status" value="1"/>
</dbReference>
<evidence type="ECO:0000256" key="8">
    <source>
        <dbReference type="ARBA" id="ARBA00023235"/>
    </source>
</evidence>
<reference evidence="16 17" key="1">
    <citation type="journal article" date="2012" name="J. Bacteriol.">
        <title>Draft Genome Sequence of Oceaniovalibus guishaninsula JLT2003T.</title>
        <authorList>
            <person name="Tang K."/>
            <person name="Liu K."/>
            <person name="Jiao N."/>
        </authorList>
    </citation>
    <scope>NUCLEOTIDE SEQUENCE [LARGE SCALE GENOMIC DNA]</scope>
    <source>
        <strain evidence="16 17">JLT2003</strain>
    </source>
</reference>
<feature type="binding site" evidence="9 12">
    <location>
        <position position="189"/>
    </location>
    <ligand>
        <name>substrate</name>
    </ligand>
</feature>
<gene>
    <name evidence="9" type="primary">gpmI</name>
    <name evidence="16" type="ORF">OCGS_1370</name>
</gene>
<dbReference type="GO" id="GO:0004619">
    <property type="term" value="F:phosphoglycerate mutase activity"/>
    <property type="evidence" value="ECO:0007669"/>
    <property type="project" value="UniProtKB-UniRule"/>
</dbReference>
<dbReference type="InterPro" id="IPR036646">
    <property type="entry name" value="PGAM_B_sf"/>
</dbReference>
<feature type="domain" description="BPG-independent PGAM N-terminal" evidence="15">
    <location>
        <begin position="83"/>
        <end position="291"/>
    </location>
</feature>
<comment type="function">
    <text evidence="2 9">Catalyzes the interconversion of 2-phosphoglycerate and 3-phosphoglycerate.</text>
</comment>
<keyword evidence="17" id="KW-1185">Reference proteome</keyword>
<dbReference type="Proteomes" id="UP000006765">
    <property type="component" value="Unassembled WGS sequence"/>
</dbReference>
<dbReference type="GO" id="GO:0030145">
    <property type="term" value="F:manganese ion binding"/>
    <property type="evidence" value="ECO:0007669"/>
    <property type="project" value="UniProtKB-UniRule"/>
</dbReference>
<feature type="binding site" evidence="9 12">
    <location>
        <position position="330"/>
    </location>
    <ligand>
        <name>substrate</name>
    </ligand>
</feature>
<comment type="cofactor">
    <cofactor evidence="9">
        <name>Mn(2+)</name>
        <dbReference type="ChEBI" id="CHEBI:29035"/>
    </cofactor>
    <text evidence="9">Binds 2 manganese ions per subunit.</text>
</comment>
<feature type="binding site" evidence="9 13">
    <location>
        <position position="438"/>
    </location>
    <ligand>
        <name>Mn(2+)</name>
        <dbReference type="ChEBI" id="CHEBI:29035"/>
        <label>2</label>
    </ligand>
</feature>
<protein>
    <recommendedName>
        <fullName evidence="9 10">2,3-bisphosphoglycerate-independent phosphoglycerate mutase</fullName>
        <shortName evidence="9">BPG-independent PGAM</shortName>
        <shortName evidence="9">Phosphoglyceromutase</shortName>
        <shortName evidence="9">iPGM</shortName>
        <ecNumber evidence="9 10">5.4.2.12</ecNumber>
    </recommendedName>
</protein>
<dbReference type="InterPro" id="IPR011258">
    <property type="entry name" value="BPG-indep_PGM_N"/>
</dbReference>
<keyword evidence="8 9" id="KW-0413">Isomerase</keyword>
<keyword evidence="6 9" id="KW-0324">Glycolysis</keyword>
<feature type="binding site" evidence="9 12">
    <location>
        <position position="183"/>
    </location>
    <ligand>
        <name>substrate</name>
    </ligand>
</feature>
<feature type="binding site" evidence="9 13">
    <location>
        <position position="63"/>
    </location>
    <ligand>
        <name>Mn(2+)</name>
        <dbReference type="ChEBI" id="CHEBI:29035"/>
        <label>2</label>
    </ligand>
</feature>
<dbReference type="PATRIC" id="fig|1231392.3.peg.1374"/>
<dbReference type="PANTHER" id="PTHR31637">
    <property type="entry name" value="2,3-BISPHOSPHOGLYCERATE-INDEPENDENT PHOSPHOGLYCERATE MUTASE"/>
    <property type="match status" value="1"/>
</dbReference>
<feature type="binding site" evidence="9 13">
    <location>
        <position position="456"/>
    </location>
    <ligand>
        <name>Mn(2+)</name>
        <dbReference type="ChEBI" id="CHEBI:29035"/>
        <label>1</label>
    </ligand>
</feature>
<feature type="binding site" evidence="9 13">
    <location>
        <position position="437"/>
    </location>
    <ligand>
        <name>Mn(2+)</name>
        <dbReference type="ChEBI" id="CHEBI:29035"/>
        <label>2</label>
    </ligand>
</feature>
<sequence>MTAPRPVVLCILDGWGLRAEAQANAPLLAATPNFDGLMANGPSAQLVTHGPDVGLPRGQMGNSEVGHTNIGAGRIVAMDLGQIDLALEDGSFALNPALDDFIATLRQSGGTAHLLGVASDGGVHGHIDHLIAAATIIAKEGVPVAIHAMTDGRDVGPKTAIDFLPILIDRLPDAARIATVSGRYYAMDRDKRWDRVRLAYDAMVRGQGRGAADPLAAVTAAYAADVTDEFIPPTVIGDYAGMAAGDGVFCLNFRADRAREILAAIGDPDFAAWDRGPRPDLTARLGMVDYSSDHDAWFAAMFPKQTLVNTLGSWVAQHGLRQFRVAETEKYPHVTFFLNGGREAPETGEDRAMPPSPKVATYDLQPEMSSVEVTDRFVEAIAQGYDLIVCNYANPDMVGHTGDLDAAIAACEAVDRGLGRVIRALGDAGGAMIVTADHGNCETMVDPETGGPHTSHTLNPVPVVMTGGPKGATLHDGRLADLAPTLLDLMGLKPPPEMTGRSLIDRPET</sequence>
<dbReference type="PIRSF" id="PIRSF001492">
    <property type="entry name" value="IPGAM"/>
    <property type="match status" value="1"/>
</dbReference>
<evidence type="ECO:0000259" key="15">
    <source>
        <dbReference type="Pfam" id="PF06415"/>
    </source>
</evidence>
<dbReference type="AlphaFoldDB" id="K2HD93"/>
<comment type="caution">
    <text evidence="16">The sequence shown here is derived from an EMBL/GenBank/DDBJ whole genome shotgun (WGS) entry which is preliminary data.</text>
</comment>
<dbReference type="STRING" id="1231392.OCGS_1370"/>
<proteinExistence type="inferred from homology"/>
<feature type="domain" description="Metalloenzyme" evidence="14">
    <location>
        <begin position="6"/>
        <end position="493"/>
    </location>
</feature>
<dbReference type="GO" id="GO:0005829">
    <property type="term" value="C:cytosol"/>
    <property type="evidence" value="ECO:0007669"/>
    <property type="project" value="TreeGrafter"/>
</dbReference>
<dbReference type="RefSeq" id="WP_007426522.1">
    <property type="nucleotide sequence ID" value="NZ_AMGO01000021.1"/>
</dbReference>
<dbReference type="FunFam" id="3.40.1450.10:FF:000002">
    <property type="entry name" value="2,3-bisphosphoglycerate-independent phosphoglycerate mutase"/>
    <property type="match status" value="1"/>
</dbReference>
<dbReference type="SUPFAM" id="SSF64158">
    <property type="entry name" value="2,3-Bisphosphoglycerate-independent phosphoglycerate mutase, substrate-binding domain"/>
    <property type="match status" value="1"/>
</dbReference>
<evidence type="ECO:0000256" key="9">
    <source>
        <dbReference type="HAMAP-Rule" id="MF_01038"/>
    </source>
</evidence>
<feature type="binding site" evidence="9 13">
    <location>
        <position position="396"/>
    </location>
    <ligand>
        <name>Mn(2+)</name>
        <dbReference type="ChEBI" id="CHEBI:29035"/>
        <label>1</label>
    </ligand>
</feature>
<evidence type="ECO:0000313" key="17">
    <source>
        <dbReference type="Proteomes" id="UP000006765"/>
    </source>
</evidence>
<evidence type="ECO:0000256" key="2">
    <source>
        <dbReference type="ARBA" id="ARBA00002315"/>
    </source>
</evidence>
<evidence type="ECO:0000259" key="14">
    <source>
        <dbReference type="Pfam" id="PF01676"/>
    </source>
</evidence>
<feature type="binding site" evidence="9 12">
    <location>
        <begin position="153"/>
        <end position="154"/>
    </location>
    <ligand>
        <name>substrate</name>
    </ligand>
</feature>
<comment type="similarity">
    <text evidence="4 9">Belongs to the BPG-independent phosphoglycerate mutase family.</text>
</comment>
<dbReference type="UniPathway" id="UPA00109">
    <property type="reaction ID" value="UER00186"/>
</dbReference>
<dbReference type="GO" id="GO:0006096">
    <property type="term" value="P:glycolytic process"/>
    <property type="evidence" value="ECO:0007669"/>
    <property type="project" value="UniProtKB-UniRule"/>
</dbReference>
<organism evidence="16 17">
    <name type="scientific">Oceaniovalibus guishaninsula JLT2003</name>
    <dbReference type="NCBI Taxonomy" id="1231392"/>
    <lineage>
        <taxon>Bacteria</taxon>
        <taxon>Pseudomonadati</taxon>
        <taxon>Pseudomonadota</taxon>
        <taxon>Alphaproteobacteria</taxon>
        <taxon>Rhodobacterales</taxon>
        <taxon>Roseobacteraceae</taxon>
        <taxon>Oceaniovalibus</taxon>
    </lineage>
</organism>
<dbReference type="NCBIfam" id="TIGR01307">
    <property type="entry name" value="pgm_bpd_ind"/>
    <property type="match status" value="1"/>
</dbReference>
<evidence type="ECO:0000256" key="5">
    <source>
        <dbReference type="ARBA" id="ARBA00022723"/>
    </source>
</evidence>
<dbReference type="InterPro" id="IPR006124">
    <property type="entry name" value="Metalloenzyme"/>
</dbReference>
<comment type="pathway">
    <text evidence="3 9">Carbohydrate degradation; glycolysis; pyruvate from D-glyceraldehyde 3-phosphate: step 3/5.</text>
</comment>
<evidence type="ECO:0000256" key="13">
    <source>
        <dbReference type="PIRSR" id="PIRSR001492-3"/>
    </source>
</evidence>
<keyword evidence="5 9" id="KW-0479">Metal-binding</keyword>
<dbReference type="PANTHER" id="PTHR31637:SF0">
    <property type="entry name" value="2,3-BISPHOSPHOGLYCERATE-INDEPENDENT PHOSPHOGLYCERATE MUTASE"/>
    <property type="match status" value="1"/>
</dbReference>
<evidence type="ECO:0000256" key="12">
    <source>
        <dbReference type="PIRSR" id="PIRSR001492-2"/>
    </source>
</evidence>
<name>K2HD93_9RHOB</name>
<comment type="catalytic activity">
    <reaction evidence="1 9">
        <text>(2R)-2-phosphoglycerate = (2R)-3-phosphoglycerate</text>
        <dbReference type="Rhea" id="RHEA:15901"/>
        <dbReference type="ChEBI" id="CHEBI:58272"/>
        <dbReference type="ChEBI" id="CHEBI:58289"/>
        <dbReference type="EC" id="5.4.2.12"/>
    </reaction>
</comment>
<evidence type="ECO:0000256" key="3">
    <source>
        <dbReference type="ARBA" id="ARBA00004798"/>
    </source>
</evidence>
<dbReference type="CDD" id="cd16010">
    <property type="entry name" value="iPGM"/>
    <property type="match status" value="1"/>
</dbReference>
<accession>K2HD93</accession>
<evidence type="ECO:0000256" key="1">
    <source>
        <dbReference type="ARBA" id="ARBA00000370"/>
    </source>
</evidence>
<dbReference type="SUPFAM" id="SSF53649">
    <property type="entry name" value="Alkaline phosphatase-like"/>
    <property type="match status" value="1"/>
</dbReference>